<gene>
    <name evidence="4" type="ORF">AGOR_G00164260</name>
</gene>
<feature type="domain" description="DEP" evidence="3">
    <location>
        <begin position="47"/>
        <end position="138"/>
    </location>
</feature>
<dbReference type="EMBL" id="JAERUA010000015">
    <property type="protein sequence ID" value="KAI1889569.1"/>
    <property type="molecule type" value="Genomic_DNA"/>
</dbReference>
<dbReference type="OrthoDB" id="276323at2759"/>
<reference evidence="4" key="1">
    <citation type="submission" date="2021-01" db="EMBL/GenBank/DDBJ databases">
        <authorList>
            <person name="Zahm M."/>
            <person name="Roques C."/>
            <person name="Cabau C."/>
            <person name="Klopp C."/>
            <person name="Donnadieu C."/>
            <person name="Jouanno E."/>
            <person name="Lampietro C."/>
            <person name="Louis A."/>
            <person name="Herpin A."/>
            <person name="Echchiki A."/>
            <person name="Berthelot C."/>
            <person name="Parey E."/>
            <person name="Roest-Crollius H."/>
            <person name="Braasch I."/>
            <person name="Postlethwait J."/>
            <person name="Bobe J."/>
            <person name="Montfort J."/>
            <person name="Bouchez O."/>
            <person name="Begum T."/>
            <person name="Mejri S."/>
            <person name="Adams A."/>
            <person name="Chen W.-J."/>
            <person name="Guiguen Y."/>
        </authorList>
    </citation>
    <scope>NUCLEOTIDE SEQUENCE</scope>
    <source>
        <tissue evidence="4">Blood</tissue>
    </source>
</reference>
<protein>
    <recommendedName>
        <fullName evidence="2">DEP domain-containing protein 7</fullName>
    </recommendedName>
</protein>
<dbReference type="GO" id="GO:0035556">
    <property type="term" value="P:intracellular signal transduction"/>
    <property type="evidence" value="ECO:0007669"/>
    <property type="project" value="InterPro"/>
</dbReference>
<dbReference type="InterPro" id="IPR036390">
    <property type="entry name" value="WH_DNA-bd_sf"/>
</dbReference>
<dbReference type="CDD" id="cd04405">
    <property type="entry name" value="RhoGAP_BRCC3-like"/>
    <property type="match status" value="1"/>
</dbReference>
<accession>A0A8T3CW61</accession>
<dbReference type="CDD" id="cd04446">
    <property type="entry name" value="DEP_DEPDC4"/>
    <property type="match status" value="1"/>
</dbReference>
<dbReference type="Gene3D" id="1.10.10.10">
    <property type="entry name" value="Winged helix-like DNA-binding domain superfamily/Winged helix DNA-binding domain"/>
    <property type="match status" value="1"/>
</dbReference>
<dbReference type="PROSITE" id="PS50186">
    <property type="entry name" value="DEP"/>
    <property type="match status" value="1"/>
</dbReference>
<evidence type="ECO:0000256" key="2">
    <source>
        <dbReference type="ARBA" id="ARBA00040225"/>
    </source>
</evidence>
<name>A0A8T3CW61_9TELE</name>
<dbReference type="Proteomes" id="UP000829720">
    <property type="component" value="Unassembled WGS sequence"/>
</dbReference>
<comment type="caution">
    <text evidence="4">The sequence shown here is derived from an EMBL/GenBank/DDBJ whole genome shotgun (WGS) entry which is preliminary data.</text>
</comment>
<dbReference type="Pfam" id="PF00610">
    <property type="entry name" value="DEP"/>
    <property type="match status" value="1"/>
</dbReference>
<evidence type="ECO:0000313" key="5">
    <source>
        <dbReference type="Proteomes" id="UP000829720"/>
    </source>
</evidence>
<organism evidence="4 5">
    <name type="scientific">Albula goreensis</name>
    <dbReference type="NCBI Taxonomy" id="1534307"/>
    <lineage>
        <taxon>Eukaryota</taxon>
        <taxon>Metazoa</taxon>
        <taxon>Chordata</taxon>
        <taxon>Craniata</taxon>
        <taxon>Vertebrata</taxon>
        <taxon>Euteleostomi</taxon>
        <taxon>Actinopterygii</taxon>
        <taxon>Neopterygii</taxon>
        <taxon>Teleostei</taxon>
        <taxon>Albuliformes</taxon>
        <taxon>Albulidae</taxon>
        <taxon>Albula</taxon>
    </lineage>
</organism>
<dbReference type="PANTHER" id="PTHR16206:SF9">
    <property type="entry name" value="DEP DOMAIN-CONTAINING PROTEIN 7"/>
    <property type="match status" value="1"/>
</dbReference>
<evidence type="ECO:0000313" key="4">
    <source>
        <dbReference type="EMBL" id="KAI1889569.1"/>
    </source>
</evidence>
<sequence>MREDCRTIAFISLNVTGSSSQTAVAEHGMANKPFRATYIWSSIISQLQTGVEVKRRRHNLKSYNDCFLGSEAVDVILAHITQNKFFGDGEIPRAKVVRVCQALMDYKVFEAVGTKVFGKEKKRGVFEDSSCSLYRFLNTQSQSKDNLENGCDSPIDPRIIYKTHRRQEEPVYPKATPIKSDKSFEDLLGNFSVSPANAPQMKVNMGLSETLVNEVWREQTILRLLQLVELPLLDSLLECRASRPPCLHSMDSDPDLLYTSNYLDREILKAFSESQADDWLSAAVDCLEFLPDQLVVEVSRGLPRCMDTKQCKRLLFDILEKHYSQPQYPGLLSAHLFDIHTSITDLLVNGKMEQALEALQLCLKLLDSRSREELRRLLRFMAVAADPHEVRLHKEIENRMAVKRAFSRAIVHTKHLPKGKVDLLVLFMLDNHHDVFKIPSSLHKLVSEKLQDIVNGKEPDEMTGPGFCQRVTSKACRDSMQKTTEEELWALLRTIHDNPALSAKEKKRLLGQFYKGHPQIFVQYLGTRISTVDV</sequence>
<keyword evidence="5" id="KW-1185">Reference proteome</keyword>
<comment type="similarity">
    <text evidence="1">Belongs to the DEPDC7 family.</text>
</comment>
<proteinExistence type="inferred from homology"/>
<dbReference type="PANTHER" id="PTHR16206">
    <property type="entry name" value="DEP DOMAIN-CONTAINING"/>
    <property type="match status" value="1"/>
</dbReference>
<evidence type="ECO:0000259" key="3">
    <source>
        <dbReference type="PROSITE" id="PS50186"/>
    </source>
</evidence>
<dbReference type="InterPro" id="IPR000591">
    <property type="entry name" value="DEP_dom"/>
</dbReference>
<dbReference type="SMART" id="SM00049">
    <property type="entry name" value="DEP"/>
    <property type="match status" value="1"/>
</dbReference>
<evidence type="ECO:0000256" key="1">
    <source>
        <dbReference type="ARBA" id="ARBA00037970"/>
    </source>
</evidence>
<dbReference type="InterPro" id="IPR036388">
    <property type="entry name" value="WH-like_DNA-bd_sf"/>
</dbReference>
<dbReference type="SUPFAM" id="SSF46785">
    <property type="entry name" value="Winged helix' DNA-binding domain"/>
    <property type="match status" value="1"/>
</dbReference>
<dbReference type="AlphaFoldDB" id="A0A8T3CW61"/>